<keyword evidence="2" id="KW-1185">Reference proteome</keyword>
<protein>
    <submittedName>
        <fullName evidence="1">Uncharacterized protein</fullName>
    </submittedName>
</protein>
<dbReference type="EMBL" id="CP127295">
    <property type="protein sequence ID" value="WIY00948.1"/>
    <property type="molecule type" value="Genomic_DNA"/>
</dbReference>
<gene>
    <name evidence="1" type="ORF">QRX60_44045</name>
</gene>
<evidence type="ECO:0000313" key="1">
    <source>
        <dbReference type="EMBL" id="WIY00948.1"/>
    </source>
</evidence>
<dbReference type="KEGG" id="amog:QRX60_44045"/>
<proteinExistence type="predicted"/>
<evidence type="ECO:0000313" key="2">
    <source>
        <dbReference type="Proteomes" id="UP001239397"/>
    </source>
</evidence>
<sequence length="290" mass="29908">MNRDGTRQRDGGEHRCAAVVSDGSALGDHAAGPVGPIVHEFAEHLGGLARVTVRPVTVDAADAAELAAGIRALRAEVGPILLTHTDPERTRLVQQDLRDGGMPLVLTDQDATAIALTTAVLVAVADRPPASRIGKVVVAGAQYLPILAPLLAAAGVADITTWNTSDAVTFPLRHVASGAGAVVDLIGALPGWGDEDRHAELAVITRGAARTAPCAVAGLLRAALRDPATTFDLATYLAAARALITAHAVDLPLTQRNAQVLTDRVTDAVRSPIHARQVTTIARAAKEATG</sequence>
<accession>A0A9Y2NIN7</accession>
<organism evidence="1 2">
    <name type="scientific">Amycolatopsis mongoliensis</name>
    <dbReference type="NCBI Taxonomy" id="715475"/>
    <lineage>
        <taxon>Bacteria</taxon>
        <taxon>Bacillati</taxon>
        <taxon>Actinomycetota</taxon>
        <taxon>Actinomycetes</taxon>
        <taxon>Pseudonocardiales</taxon>
        <taxon>Pseudonocardiaceae</taxon>
        <taxon>Amycolatopsis</taxon>
    </lineage>
</organism>
<dbReference type="AlphaFoldDB" id="A0A9Y2NIN7"/>
<name>A0A9Y2NIN7_9PSEU</name>
<dbReference type="RefSeq" id="WP_285997409.1">
    <property type="nucleotide sequence ID" value="NZ_CP127295.1"/>
</dbReference>
<dbReference type="Proteomes" id="UP001239397">
    <property type="component" value="Chromosome"/>
</dbReference>
<reference evidence="1 2" key="1">
    <citation type="submission" date="2023-06" db="EMBL/GenBank/DDBJ databases">
        <authorList>
            <person name="Oyuntsetseg B."/>
            <person name="Kim S.B."/>
        </authorList>
    </citation>
    <scope>NUCLEOTIDE SEQUENCE [LARGE SCALE GENOMIC DNA]</scope>
    <source>
        <strain evidence="1 2">4-36</strain>
    </source>
</reference>